<name>A0A1R1PTZ1_ZANCU</name>
<protein>
    <submittedName>
        <fullName evidence="1">Uncharacterized protein</fullName>
    </submittedName>
</protein>
<dbReference type="EMBL" id="LSSK01000208">
    <property type="protein sequence ID" value="OMH84362.1"/>
    <property type="molecule type" value="Genomic_DNA"/>
</dbReference>
<comment type="caution">
    <text evidence="1">The sequence shown here is derived from an EMBL/GenBank/DDBJ whole genome shotgun (WGS) entry which is preliminary data.</text>
</comment>
<accession>A0A1R1PTZ1</accession>
<evidence type="ECO:0000313" key="2">
    <source>
        <dbReference type="Proteomes" id="UP000188320"/>
    </source>
</evidence>
<dbReference type="AlphaFoldDB" id="A0A1R1PTZ1"/>
<dbReference type="Proteomes" id="UP000188320">
    <property type="component" value="Unassembled WGS sequence"/>
</dbReference>
<organism evidence="1 2">
    <name type="scientific">Zancudomyces culisetae</name>
    <name type="common">Gut fungus</name>
    <name type="synonym">Smittium culisetae</name>
    <dbReference type="NCBI Taxonomy" id="1213189"/>
    <lineage>
        <taxon>Eukaryota</taxon>
        <taxon>Fungi</taxon>
        <taxon>Fungi incertae sedis</taxon>
        <taxon>Zoopagomycota</taxon>
        <taxon>Kickxellomycotina</taxon>
        <taxon>Harpellomycetes</taxon>
        <taxon>Harpellales</taxon>
        <taxon>Legeriomycetaceae</taxon>
        <taxon>Zancudomyces</taxon>
    </lineage>
</organism>
<reference evidence="2" key="1">
    <citation type="submission" date="2017-01" db="EMBL/GenBank/DDBJ databases">
        <authorList>
            <person name="Wang Y."/>
            <person name="White M."/>
            <person name="Kvist S."/>
            <person name="Moncalvo J.-M."/>
        </authorList>
    </citation>
    <scope>NUCLEOTIDE SEQUENCE [LARGE SCALE GENOMIC DNA]</scope>
    <source>
        <strain evidence="2">COL-18-3</strain>
    </source>
</reference>
<proteinExistence type="predicted"/>
<gene>
    <name evidence="1" type="ORF">AX774_g2119</name>
</gene>
<evidence type="ECO:0000313" key="1">
    <source>
        <dbReference type="EMBL" id="OMH84362.1"/>
    </source>
</evidence>
<keyword evidence="2" id="KW-1185">Reference proteome</keyword>
<sequence length="97" mass="11131">MYPHIYFFSKRVDGKLVSKLLITQEHTYSEFFPVSNYITSVLVLMKNVGFLKGGGMRLQRPYTKTLILGHDCGTHMFTYIPSLCSDGKCLFESKKNI</sequence>